<organism evidence="1 2">
    <name type="scientific">Araneus ventricosus</name>
    <name type="common">Orbweaver spider</name>
    <name type="synonym">Epeira ventricosa</name>
    <dbReference type="NCBI Taxonomy" id="182803"/>
    <lineage>
        <taxon>Eukaryota</taxon>
        <taxon>Metazoa</taxon>
        <taxon>Ecdysozoa</taxon>
        <taxon>Arthropoda</taxon>
        <taxon>Chelicerata</taxon>
        <taxon>Arachnida</taxon>
        <taxon>Araneae</taxon>
        <taxon>Araneomorphae</taxon>
        <taxon>Entelegynae</taxon>
        <taxon>Araneoidea</taxon>
        <taxon>Araneidae</taxon>
        <taxon>Araneus</taxon>
    </lineage>
</organism>
<comment type="caution">
    <text evidence="1">The sequence shown here is derived from an EMBL/GenBank/DDBJ whole genome shotgun (WGS) entry which is preliminary data.</text>
</comment>
<protein>
    <submittedName>
        <fullName evidence="1">Uncharacterized protein</fullName>
    </submittedName>
</protein>
<gene>
    <name evidence="1" type="ORF">AVEN_255435_1</name>
</gene>
<evidence type="ECO:0000313" key="2">
    <source>
        <dbReference type="Proteomes" id="UP000499080"/>
    </source>
</evidence>
<keyword evidence="2" id="KW-1185">Reference proteome</keyword>
<accession>A0A4Y2HNP6</accession>
<proteinExistence type="predicted"/>
<dbReference type="EMBL" id="BGPR01002056">
    <property type="protein sequence ID" value="GBM66996.1"/>
    <property type="molecule type" value="Genomic_DNA"/>
</dbReference>
<name>A0A4Y2HNP6_ARAVE</name>
<dbReference type="Proteomes" id="UP000499080">
    <property type="component" value="Unassembled WGS sequence"/>
</dbReference>
<reference evidence="1 2" key="1">
    <citation type="journal article" date="2019" name="Sci. Rep.">
        <title>Orb-weaving spider Araneus ventricosus genome elucidates the spidroin gene catalogue.</title>
        <authorList>
            <person name="Kono N."/>
            <person name="Nakamura H."/>
            <person name="Ohtoshi R."/>
            <person name="Moran D.A.P."/>
            <person name="Shinohara A."/>
            <person name="Yoshida Y."/>
            <person name="Fujiwara M."/>
            <person name="Mori M."/>
            <person name="Tomita M."/>
            <person name="Arakawa K."/>
        </authorList>
    </citation>
    <scope>NUCLEOTIDE SEQUENCE [LARGE SCALE GENOMIC DNA]</scope>
</reference>
<dbReference type="AlphaFoldDB" id="A0A4Y2HNP6"/>
<sequence length="106" mass="12040">MLRQDGLIASLSLCSDGPLWENDDLQFDLLDVVNLELSFYKYFSSLESVPNSISNKLEAYQRNSPLAFVMSLFPPDQLFVEILILVNHGPDTLLDLFMQKVFGNHS</sequence>
<evidence type="ECO:0000313" key="1">
    <source>
        <dbReference type="EMBL" id="GBM66996.1"/>
    </source>
</evidence>